<evidence type="ECO:0000313" key="2">
    <source>
        <dbReference type="Proteomes" id="UP000593571"/>
    </source>
</evidence>
<organism evidence="1 2">
    <name type="scientific">Rousettus aegyptiacus</name>
    <name type="common">Egyptian fruit bat</name>
    <name type="synonym">Pteropus aegyptiacus</name>
    <dbReference type="NCBI Taxonomy" id="9407"/>
    <lineage>
        <taxon>Eukaryota</taxon>
        <taxon>Metazoa</taxon>
        <taxon>Chordata</taxon>
        <taxon>Craniata</taxon>
        <taxon>Vertebrata</taxon>
        <taxon>Euteleostomi</taxon>
        <taxon>Mammalia</taxon>
        <taxon>Eutheria</taxon>
        <taxon>Laurasiatheria</taxon>
        <taxon>Chiroptera</taxon>
        <taxon>Yinpterochiroptera</taxon>
        <taxon>Pteropodoidea</taxon>
        <taxon>Pteropodidae</taxon>
        <taxon>Rousettinae</taxon>
        <taxon>Rousettus</taxon>
    </lineage>
</organism>
<dbReference type="AlphaFoldDB" id="A0A7J8BEP4"/>
<sequence>MRREPSQDRTSFHHRDARTYTHSDWDNLDMPVNLMCTSLGHERTMQSRRKPMETWGEHANPTPHSGPGWKSFFFFFFHLQHYNGITLVKDYYIPTVEYYSGIKRNKVLIHPITWMNLKNIMLHERSQTPKVTHNV</sequence>
<keyword evidence="2" id="KW-1185">Reference proteome</keyword>
<protein>
    <submittedName>
        <fullName evidence="1">Uncharacterized protein</fullName>
    </submittedName>
</protein>
<dbReference type="EMBL" id="JACASE010000017">
    <property type="protein sequence ID" value="KAF6397152.1"/>
    <property type="molecule type" value="Genomic_DNA"/>
</dbReference>
<name>A0A7J8BEP4_ROUAE</name>
<proteinExistence type="predicted"/>
<gene>
    <name evidence="1" type="ORF">HJG63_009814</name>
</gene>
<evidence type="ECO:0000313" key="1">
    <source>
        <dbReference type="EMBL" id="KAF6397152.1"/>
    </source>
</evidence>
<accession>A0A7J8BEP4</accession>
<dbReference type="Proteomes" id="UP000593571">
    <property type="component" value="Unassembled WGS sequence"/>
</dbReference>
<reference evidence="1 2" key="1">
    <citation type="journal article" date="2020" name="Nature">
        <title>Six reference-quality genomes reveal evolution of bat adaptations.</title>
        <authorList>
            <person name="Jebb D."/>
            <person name="Huang Z."/>
            <person name="Pippel M."/>
            <person name="Hughes G.M."/>
            <person name="Lavrichenko K."/>
            <person name="Devanna P."/>
            <person name="Winkler S."/>
            <person name="Jermiin L.S."/>
            <person name="Skirmuntt E.C."/>
            <person name="Katzourakis A."/>
            <person name="Burkitt-Gray L."/>
            <person name="Ray D.A."/>
            <person name="Sullivan K.A.M."/>
            <person name="Roscito J.G."/>
            <person name="Kirilenko B.M."/>
            <person name="Davalos L.M."/>
            <person name="Corthals A.P."/>
            <person name="Power M.L."/>
            <person name="Jones G."/>
            <person name="Ransome R.D."/>
            <person name="Dechmann D.K.N."/>
            <person name="Locatelli A.G."/>
            <person name="Puechmaille S.J."/>
            <person name="Fedrigo O."/>
            <person name="Jarvis E.D."/>
            <person name="Hiller M."/>
            <person name="Vernes S.C."/>
            <person name="Myers E.W."/>
            <person name="Teeling E.C."/>
        </authorList>
    </citation>
    <scope>NUCLEOTIDE SEQUENCE [LARGE SCALE GENOMIC DNA]</scope>
    <source>
        <strain evidence="1">MRouAeg1</strain>
        <tissue evidence="1">Muscle</tissue>
    </source>
</reference>
<comment type="caution">
    <text evidence="1">The sequence shown here is derived from an EMBL/GenBank/DDBJ whole genome shotgun (WGS) entry which is preliminary data.</text>
</comment>